<dbReference type="AlphaFoldDB" id="A0A9P8WAR8"/>
<dbReference type="EMBL" id="JAGPYM010000007">
    <property type="protein sequence ID" value="KAH6892547.1"/>
    <property type="molecule type" value="Genomic_DNA"/>
</dbReference>
<comment type="caution">
    <text evidence="1">The sequence shown here is derived from an EMBL/GenBank/DDBJ whole genome shotgun (WGS) entry which is preliminary data.</text>
</comment>
<keyword evidence="2" id="KW-1185">Reference proteome</keyword>
<reference evidence="1 2" key="1">
    <citation type="journal article" date="2021" name="Nat. Commun.">
        <title>Genetic determinants of endophytism in the Arabidopsis root mycobiome.</title>
        <authorList>
            <person name="Mesny F."/>
            <person name="Miyauchi S."/>
            <person name="Thiergart T."/>
            <person name="Pickel B."/>
            <person name="Atanasova L."/>
            <person name="Karlsson M."/>
            <person name="Huettel B."/>
            <person name="Barry K.W."/>
            <person name="Haridas S."/>
            <person name="Chen C."/>
            <person name="Bauer D."/>
            <person name="Andreopoulos W."/>
            <person name="Pangilinan J."/>
            <person name="LaButti K."/>
            <person name="Riley R."/>
            <person name="Lipzen A."/>
            <person name="Clum A."/>
            <person name="Drula E."/>
            <person name="Henrissat B."/>
            <person name="Kohler A."/>
            <person name="Grigoriev I.V."/>
            <person name="Martin F.M."/>
            <person name="Hacquard S."/>
        </authorList>
    </citation>
    <scope>NUCLEOTIDE SEQUENCE [LARGE SCALE GENOMIC DNA]</scope>
    <source>
        <strain evidence="1 2">MPI-CAGE-CH-0241</strain>
    </source>
</reference>
<dbReference type="Proteomes" id="UP000777438">
    <property type="component" value="Unassembled WGS sequence"/>
</dbReference>
<protein>
    <recommendedName>
        <fullName evidence="3">F-box domain-containing protein</fullName>
    </recommendedName>
</protein>
<organism evidence="1 2">
    <name type="scientific">Thelonectria olida</name>
    <dbReference type="NCBI Taxonomy" id="1576542"/>
    <lineage>
        <taxon>Eukaryota</taxon>
        <taxon>Fungi</taxon>
        <taxon>Dikarya</taxon>
        <taxon>Ascomycota</taxon>
        <taxon>Pezizomycotina</taxon>
        <taxon>Sordariomycetes</taxon>
        <taxon>Hypocreomycetidae</taxon>
        <taxon>Hypocreales</taxon>
        <taxon>Nectriaceae</taxon>
        <taxon>Thelonectria</taxon>
    </lineage>
</organism>
<evidence type="ECO:0000313" key="1">
    <source>
        <dbReference type="EMBL" id="KAH6892547.1"/>
    </source>
</evidence>
<accession>A0A9P8WAR8</accession>
<gene>
    <name evidence="1" type="ORF">B0T10DRAFT_594347</name>
</gene>
<name>A0A9P8WAR8_9HYPO</name>
<dbReference type="OrthoDB" id="3766406at2759"/>
<evidence type="ECO:0000313" key="2">
    <source>
        <dbReference type="Proteomes" id="UP000777438"/>
    </source>
</evidence>
<evidence type="ECO:0008006" key="3">
    <source>
        <dbReference type="Google" id="ProtNLM"/>
    </source>
</evidence>
<proteinExistence type="predicted"/>
<sequence>MTIVNMDSIRESLHHLETIITAIGRQPPPAQKAACLIAQMPVEIVLLLAGDLPLENQLVLAQTCRAFYALLRRTRDARRTRKQHIHYLACIARDMPSHWVCGTCAKLHRDHPDDVPWTTLHNRCRLGWLWDNCVRSLNCSKIQYNHHHIQLALKRLEVLLSPVYGRCPTSSSTLANKGIVWPKVVGGRFLIFTKIHYYPDAAYSYAPVTPDNLDVKSLCQHQHFYPSCFVPTEEQLRSQTKYKIWATVLEAFEAGGKEVSGSCRQCRLDMSFQATPEHATLRVWRDFGPEGSPLDLDWEVFTNRNLLVTETLTVPYDEPGSVRRLYETVERGHD</sequence>